<reference evidence="8" key="2">
    <citation type="submission" date="2021-03" db="UniProtKB">
        <authorList>
            <consortium name="EnsemblPlants"/>
        </authorList>
    </citation>
    <scope>IDENTIFICATION</scope>
</reference>
<dbReference type="AlphaFoldDB" id="A0A803MZS2"/>
<proteinExistence type="predicted"/>
<feature type="coiled-coil region" evidence="5">
    <location>
        <begin position="68"/>
        <end position="109"/>
    </location>
</feature>
<dbReference type="Proteomes" id="UP000596660">
    <property type="component" value="Unplaced"/>
</dbReference>
<keyword evidence="1" id="KW-0479">Metal-binding</keyword>
<evidence type="ECO:0000259" key="7">
    <source>
        <dbReference type="PROSITE" id="PS51999"/>
    </source>
</evidence>
<dbReference type="GO" id="GO:0008270">
    <property type="term" value="F:zinc ion binding"/>
    <property type="evidence" value="ECO:0007669"/>
    <property type="project" value="UniProtKB-KW"/>
</dbReference>
<dbReference type="Gramene" id="AUR62037912-RA">
    <property type="protein sequence ID" value="AUR62037912-RA:cds"/>
    <property type="gene ID" value="AUR62037912"/>
</dbReference>
<evidence type="ECO:0000313" key="9">
    <source>
        <dbReference type="Proteomes" id="UP000596660"/>
    </source>
</evidence>
<dbReference type="PROSITE" id="PS51999">
    <property type="entry name" value="ZF_GRF"/>
    <property type="match status" value="1"/>
</dbReference>
<keyword evidence="3" id="KW-0862">Zinc</keyword>
<sequence length="121" mass="13830">MTSQQSLGSSSQSKNSGSPHLPLYCYHDEVAPLRIVKVDDPTKGKRFTVVLFGRTCGFIKWMDEVDDIRVLQSHIMDKNSTINELEDKLDLVKEKVRKLKAKQEELVDEVAEVWWVNVLGL</sequence>
<keyword evidence="2 4" id="KW-0863">Zinc-finger</keyword>
<dbReference type="InterPro" id="IPR010666">
    <property type="entry name" value="Znf_GRF"/>
</dbReference>
<organism evidence="8 9">
    <name type="scientific">Chenopodium quinoa</name>
    <name type="common">Quinoa</name>
    <dbReference type="NCBI Taxonomy" id="63459"/>
    <lineage>
        <taxon>Eukaryota</taxon>
        <taxon>Viridiplantae</taxon>
        <taxon>Streptophyta</taxon>
        <taxon>Embryophyta</taxon>
        <taxon>Tracheophyta</taxon>
        <taxon>Spermatophyta</taxon>
        <taxon>Magnoliopsida</taxon>
        <taxon>eudicotyledons</taxon>
        <taxon>Gunneridae</taxon>
        <taxon>Pentapetalae</taxon>
        <taxon>Caryophyllales</taxon>
        <taxon>Chenopodiaceae</taxon>
        <taxon>Chenopodioideae</taxon>
        <taxon>Atripliceae</taxon>
        <taxon>Chenopodium</taxon>
    </lineage>
</organism>
<name>A0A803MZS2_CHEQI</name>
<evidence type="ECO:0000256" key="1">
    <source>
        <dbReference type="ARBA" id="ARBA00022723"/>
    </source>
</evidence>
<evidence type="ECO:0000256" key="6">
    <source>
        <dbReference type="SAM" id="MobiDB-lite"/>
    </source>
</evidence>
<evidence type="ECO:0000256" key="4">
    <source>
        <dbReference type="PROSITE-ProRule" id="PRU01343"/>
    </source>
</evidence>
<feature type="compositionally biased region" description="Low complexity" evidence="6">
    <location>
        <begin position="1"/>
        <end position="18"/>
    </location>
</feature>
<feature type="domain" description="GRF-type" evidence="7">
    <location>
        <begin position="25"/>
        <end position="65"/>
    </location>
</feature>
<protein>
    <recommendedName>
        <fullName evidence="7">GRF-type domain-containing protein</fullName>
    </recommendedName>
</protein>
<dbReference type="EnsemblPlants" id="AUR62037912-RA">
    <property type="protein sequence ID" value="AUR62037912-RA:cds"/>
    <property type="gene ID" value="AUR62037912"/>
</dbReference>
<evidence type="ECO:0000256" key="5">
    <source>
        <dbReference type="SAM" id="Coils"/>
    </source>
</evidence>
<reference evidence="8" key="1">
    <citation type="journal article" date="2017" name="Nature">
        <title>The genome of Chenopodium quinoa.</title>
        <authorList>
            <person name="Jarvis D.E."/>
            <person name="Ho Y.S."/>
            <person name="Lightfoot D.J."/>
            <person name="Schmoeckel S.M."/>
            <person name="Li B."/>
            <person name="Borm T.J.A."/>
            <person name="Ohyanagi H."/>
            <person name="Mineta K."/>
            <person name="Michell C.T."/>
            <person name="Saber N."/>
            <person name="Kharbatia N.M."/>
            <person name="Rupper R.R."/>
            <person name="Sharp A.R."/>
            <person name="Dally N."/>
            <person name="Boughton B.A."/>
            <person name="Woo Y.H."/>
            <person name="Gao G."/>
            <person name="Schijlen E.G.W.M."/>
            <person name="Guo X."/>
            <person name="Momin A.A."/>
            <person name="Negrao S."/>
            <person name="Al-Babili S."/>
            <person name="Gehring C."/>
            <person name="Roessner U."/>
            <person name="Jung C."/>
            <person name="Murphy K."/>
            <person name="Arold S.T."/>
            <person name="Gojobori T."/>
            <person name="van der Linden C.G."/>
            <person name="van Loo E.N."/>
            <person name="Jellen E.N."/>
            <person name="Maughan P.J."/>
            <person name="Tester M."/>
        </authorList>
    </citation>
    <scope>NUCLEOTIDE SEQUENCE [LARGE SCALE GENOMIC DNA]</scope>
    <source>
        <strain evidence="8">cv. PI 614886</strain>
    </source>
</reference>
<accession>A0A803MZS2</accession>
<feature type="region of interest" description="Disordered" evidence="6">
    <location>
        <begin position="1"/>
        <end position="20"/>
    </location>
</feature>
<evidence type="ECO:0000313" key="8">
    <source>
        <dbReference type="EnsemblPlants" id="AUR62037912-RA:cds"/>
    </source>
</evidence>
<keyword evidence="9" id="KW-1185">Reference proteome</keyword>
<keyword evidence="5" id="KW-0175">Coiled coil</keyword>
<evidence type="ECO:0000256" key="3">
    <source>
        <dbReference type="ARBA" id="ARBA00022833"/>
    </source>
</evidence>
<evidence type="ECO:0000256" key="2">
    <source>
        <dbReference type="ARBA" id="ARBA00022771"/>
    </source>
</evidence>